<reference evidence="6 7" key="1">
    <citation type="submission" date="2024-03" db="EMBL/GenBank/DDBJ databases">
        <title>Adaptation during the transition from Ophiocordyceps entomopathogen to insect associate is accompanied by gene loss and intensified selection.</title>
        <authorList>
            <person name="Ward C.M."/>
            <person name="Onetto C.A."/>
            <person name="Borneman A.R."/>
        </authorList>
    </citation>
    <scope>NUCLEOTIDE SEQUENCE [LARGE SCALE GENOMIC DNA]</scope>
    <source>
        <strain evidence="6">AWRI1</strain>
        <tissue evidence="6">Single Adult Female</tissue>
    </source>
</reference>
<protein>
    <recommendedName>
        <fullName evidence="5">AIMP2 thioredoxin-like domain-containing protein</fullName>
    </recommendedName>
</protein>
<evidence type="ECO:0000256" key="1">
    <source>
        <dbReference type="ARBA" id="ARBA00004496"/>
    </source>
</evidence>
<dbReference type="GO" id="GO:0006412">
    <property type="term" value="P:translation"/>
    <property type="evidence" value="ECO:0007669"/>
    <property type="project" value="UniProtKB-KW"/>
</dbReference>
<dbReference type="PANTHER" id="PTHR13438:SF2">
    <property type="entry name" value="AMINOACYL TRNA SYNTHASE COMPLEX-INTERACTING MULTIFUNCTIONAL PROTEIN 2"/>
    <property type="match status" value="1"/>
</dbReference>
<comment type="subcellular location">
    <subcellularLocation>
        <location evidence="1">Cytoplasm</location>
    </subcellularLocation>
</comment>
<evidence type="ECO:0000256" key="3">
    <source>
        <dbReference type="ARBA" id="ARBA00022917"/>
    </source>
</evidence>
<dbReference type="AlphaFoldDB" id="A0AAN9Y2E4"/>
<accession>A0AAN9Y2E4</accession>
<dbReference type="Gene3D" id="1.20.1050.130">
    <property type="match status" value="1"/>
</dbReference>
<gene>
    <name evidence="6" type="ORF">V9T40_001142</name>
</gene>
<dbReference type="GO" id="GO:0005737">
    <property type="term" value="C:cytoplasm"/>
    <property type="evidence" value="ECO:0007669"/>
    <property type="project" value="UniProtKB-SubCell"/>
</dbReference>
<evidence type="ECO:0000313" key="6">
    <source>
        <dbReference type="EMBL" id="KAK7580513.1"/>
    </source>
</evidence>
<sequence length="384" mass="43292">MSTTGMYRVKPVFKLTGEFKHTSSMYNLKPVNMNPCISQLTLNSIPSNSDRSARENEIISRQEKLINDLNAMQEQFKIIRDKIDTQKLNKTDPKFSQSVAESTDILAKFRTLGVQDIVINADPNHPPYALLWLTKLWNLPVDISVHLHSSVSALPEKLSSFTSLTNVTSSESSIKVTFVWKEVGPDAQLVVSPIKNKVILGEVNILRFFETFMPENDNLDVKIKNNEVLDIAHRLNHVSGKEVYVFVSKLSNILGTNHYFTQKSDPSVVDVAVWSVLLRKTKLNALPSNLKKWASSYSENLGKDLNADKEDVKFDIHDPSYTFFKVVSSFLDVPSSNPSATHSFAIPTDNDEAKPFTSSSESFSEPKDSEEERPELQKLLQLQK</sequence>
<evidence type="ECO:0000256" key="4">
    <source>
        <dbReference type="SAM" id="MobiDB-lite"/>
    </source>
</evidence>
<organism evidence="6 7">
    <name type="scientific">Parthenolecanium corni</name>
    <dbReference type="NCBI Taxonomy" id="536013"/>
    <lineage>
        <taxon>Eukaryota</taxon>
        <taxon>Metazoa</taxon>
        <taxon>Ecdysozoa</taxon>
        <taxon>Arthropoda</taxon>
        <taxon>Hexapoda</taxon>
        <taxon>Insecta</taxon>
        <taxon>Pterygota</taxon>
        <taxon>Neoptera</taxon>
        <taxon>Paraneoptera</taxon>
        <taxon>Hemiptera</taxon>
        <taxon>Sternorrhyncha</taxon>
        <taxon>Coccoidea</taxon>
        <taxon>Coccidae</taxon>
        <taxon>Parthenolecanium</taxon>
    </lineage>
</organism>
<keyword evidence="7" id="KW-1185">Reference proteome</keyword>
<name>A0AAN9Y2E4_9HEMI</name>
<comment type="caution">
    <text evidence="6">The sequence shown here is derived from an EMBL/GenBank/DDBJ whole genome shotgun (WGS) entry which is preliminary data.</text>
</comment>
<feature type="region of interest" description="Disordered" evidence="4">
    <location>
        <begin position="342"/>
        <end position="384"/>
    </location>
</feature>
<dbReference type="InterPro" id="IPR042360">
    <property type="entry name" value="AIMP2"/>
</dbReference>
<evidence type="ECO:0000259" key="5">
    <source>
        <dbReference type="Pfam" id="PF18569"/>
    </source>
</evidence>
<keyword evidence="2" id="KW-0963">Cytoplasm</keyword>
<proteinExistence type="predicted"/>
<dbReference type="EMBL" id="JBBCAQ010000034">
    <property type="protein sequence ID" value="KAK7580513.1"/>
    <property type="molecule type" value="Genomic_DNA"/>
</dbReference>
<keyword evidence="3" id="KW-0648">Protein biosynthesis</keyword>
<evidence type="ECO:0000256" key="2">
    <source>
        <dbReference type="ARBA" id="ARBA00022490"/>
    </source>
</evidence>
<dbReference type="Pfam" id="PF18569">
    <property type="entry name" value="Thioredoxin_16"/>
    <property type="match status" value="1"/>
</dbReference>
<dbReference type="PANTHER" id="PTHR13438">
    <property type="entry name" value="AMINOACYL TRNA SYNTHASE COMPLEX-INTERACTING MULTIFUNCTIONAL PROTEIN"/>
    <property type="match status" value="1"/>
</dbReference>
<dbReference type="GO" id="GO:0017101">
    <property type="term" value="C:aminoacyl-tRNA synthetase multienzyme complex"/>
    <property type="evidence" value="ECO:0007669"/>
    <property type="project" value="InterPro"/>
</dbReference>
<feature type="domain" description="AIMP2 thioredoxin-like" evidence="5">
    <location>
        <begin position="114"/>
        <end position="197"/>
    </location>
</feature>
<dbReference type="InterPro" id="IPR041503">
    <property type="entry name" value="AIMP2_thioredoxin"/>
</dbReference>
<dbReference type="Proteomes" id="UP001367676">
    <property type="component" value="Unassembled WGS sequence"/>
</dbReference>
<evidence type="ECO:0000313" key="7">
    <source>
        <dbReference type="Proteomes" id="UP001367676"/>
    </source>
</evidence>